<evidence type="ECO:0000259" key="1">
    <source>
        <dbReference type="PROSITE" id="PS50234"/>
    </source>
</evidence>
<organism evidence="2 3">
    <name type="scientific">Microcystis aeruginosa NIES-44</name>
    <dbReference type="NCBI Taxonomy" id="449439"/>
    <lineage>
        <taxon>Bacteria</taxon>
        <taxon>Bacillati</taxon>
        <taxon>Cyanobacteriota</taxon>
        <taxon>Cyanophyceae</taxon>
        <taxon>Oscillatoriophycideae</taxon>
        <taxon>Chroococcales</taxon>
        <taxon>Microcystaceae</taxon>
        <taxon>Microcystis</taxon>
    </lineage>
</organism>
<sequence>MPIGVAEFVENQENRCPVVLLLDTSGSMSGEPIKALNDGIKTFQQDVMRDTQATLSVETAIVTFGNGGVKTVQDFVGIDQFTPPTLTAGDLTPMGEAIELALDLIEDRKAIYKSYGIQYYRPWIFLITDGAPTDQWNLAAQRVKQGEAENRVLFFSVGVQGADMEKLKQISNNPPVLLNGLDFRDLFQWLSNSMKRVSGGKIGEAIDLPPVNWGQITT</sequence>
<accession>A0A0A1VNQ1</accession>
<evidence type="ECO:0000313" key="2">
    <source>
        <dbReference type="EMBL" id="GAL91312.1"/>
    </source>
</evidence>
<dbReference type="PROSITE" id="PS50234">
    <property type="entry name" value="VWFA"/>
    <property type="match status" value="1"/>
</dbReference>
<dbReference type="InterPro" id="IPR002035">
    <property type="entry name" value="VWF_A"/>
</dbReference>
<feature type="domain" description="VWFA" evidence="1">
    <location>
        <begin position="17"/>
        <end position="197"/>
    </location>
</feature>
<dbReference type="Proteomes" id="UP000030321">
    <property type="component" value="Unassembled WGS sequence"/>
</dbReference>
<dbReference type="Pfam" id="PF00092">
    <property type="entry name" value="VWA"/>
    <property type="match status" value="1"/>
</dbReference>
<dbReference type="Gene3D" id="3.40.50.410">
    <property type="entry name" value="von Willebrand factor, type A domain"/>
    <property type="match status" value="1"/>
</dbReference>
<dbReference type="SMART" id="SM00327">
    <property type="entry name" value="VWA"/>
    <property type="match status" value="1"/>
</dbReference>
<reference evidence="3" key="1">
    <citation type="journal article" date="2015" name="Genome">
        <title>Whole Genome Sequence of the Non-Microcystin-Producing Microcystis aeruginosa Strain NIES-44.</title>
        <authorList>
            <person name="Okano K."/>
            <person name="Miyata N."/>
            <person name="Ozaki Y."/>
        </authorList>
    </citation>
    <scope>NUCLEOTIDE SEQUENCE [LARGE SCALE GENOMIC DNA]</scope>
    <source>
        <strain evidence="3">NIES-44</strain>
    </source>
</reference>
<dbReference type="AlphaFoldDB" id="A0A0A1VNQ1"/>
<evidence type="ECO:0000313" key="3">
    <source>
        <dbReference type="Proteomes" id="UP000030321"/>
    </source>
</evidence>
<gene>
    <name evidence="2" type="ORF">N44_00681</name>
</gene>
<dbReference type="InterPro" id="IPR011392">
    <property type="entry name" value="Tellurite-R_TerY"/>
</dbReference>
<dbReference type="SUPFAM" id="SSF53300">
    <property type="entry name" value="vWA-like"/>
    <property type="match status" value="1"/>
</dbReference>
<comment type="caution">
    <text evidence="2">The sequence shown here is derived from an EMBL/GenBank/DDBJ whole genome shotgun (WGS) entry which is preliminary data.</text>
</comment>
<protein>
    <submittedName>
        <fullName evidence="2">von willebrand factor, type A</fullName>
    </submittedName>
</protein>
<dbReference type="RefSeq" id="WP_045356221.1">
    <property type="nucleotide sequence ID" value="NZ_BBPA01000002.1"/>
</dbReference>
<dbReference type="PIRSF" id="PIRSF020634">
    <property type="entry name" value="TerY_vWA"/>
    <property type="match status" value="1"/>
</dbReference>
<dbReference type="InterPro" id="IPR036465">
    <property type="entry name" value="vWFA_dom_sf"/>
</dbReference>
<dbReference type="EMBL" id="BBPA01000002">
    <property type="protein sequence ID" value="GAL91312.1"/>
    <property type="molecule type" value="Genomic_DNA"/>
</dbReference>
<name>A0A0A1VNQ1_MICAE</name>
<proteinExistence type="predicted"/>